<dbReference type="Gene3D" id="3.40.50.150">
    <property type="entry name" value="Vaccinia Virus protein VP39"/>
    <property type="match status" value="1"/>
</dbReference>
<evidence type="ECO:0000313" key="2">
    <source>
        <dbReference type="Proteomes" id="UP000654075"/>
    </source>
</evidence>
<evidence type="ECO:0000313" key="1">
    <source>
        <dbReference type="EMBL" id="CAE8640281.1"/>
    </source>
</evidence>
<dbReference type="EMBL" id="CAJNNV010032537">
    <property type="protein sequence ID" value="CAE8640281.1"/>
    <property type="molecule type" value="Genomic_DNA"/>
</dbReference>
<organism evidence="1 2">
    <name type="scientific">Polarella glacialis</name>
    <name type="common">Dinoflagellate</name>
    <dbReference type="NCBI Taxonomy" id="89957"/>
    <lineage>
        <taxon>Eukaryota</taxon>
        <taxon>Sar</taxon>
        <taxon>Alveolata</taxon>
        <taxon>Dinophyceae</taxon>
        <taxon>Suessiales</taxon>
        <taxon>Suessiaceae</taxon>
        <taxon>Polarella</taxon>
    </lineage>
</organism>
<proteinExistence type="predicted"/>
<protein>
    <submittedName>
        <fullName evidence="1">Uncharacterized protein</fullName>
    </submittedName>
</protein>
<dbReference type="AlphaFoldDB" id="A0A813HSB5"/>
<comment type="caution">
    <text evidence="1">The sequence shown here is derived from an EMBL/GenBank/DDBJ whole genome shotgun (WGS) entry which is preliminary data.</text>
</comment>
<accession>A0A813HSB5</accession>
<dbReference type="Proteomes" id="UP000654075">
    <property type="component" value="Unassembled WGS sequence"/>
</dbReference>
<sequence length="176" mass="19410">MALTFGEIMEESVTALCCALCGEGLGAAQGSQGGAVLDLGSGEGRLLQAALEAYPFDVAHGIEIMSLRHQRALLRSCVVESKMRLQLADFRKLPWWHTPDLRVVFCVANLFDEDLMEEVHVGLGRCQAGVFLVLIGNKLCSGGGLLELRQMPIRTSWGDDWARIYHRYDSPLTEMD</sequence>
<dbReference type="SUPFAM" id="SSF53335">
    <property type="entry name" value="S-adenosyl-L-methionine-dependent methyltransferases"/>
    <property type="match status" value="1"/>
</dbReference>
<gene>
    <name evidence="1" type="ORF">PGLA1383_LOCUS55180</name>
</gene>
<reference evidence="1" key="1">
    <citation type="submission" date="2021-02" db="EMBL/GenBank/DDBJ databases">
        <authorList>
            <person name="Dougan E. K."/>
            <person name="Rhodes N."/>
            <person name="Thang M."/>
            <person name="Chan C."/>
        </authorList>
    </citation>
    <scope>NUCLEOTIDE SEQUENCE</scope>
</reference>
<name>A0A813HSB5_POLGL</name>
<keyword evidence="2" id="KW-1185">Reference proteome</keyword>
<dbReference type="InterPro" id="IPR029063">
    <property type="entry name" value="SAM-dependent_MTases_sf"/>
</dbReference>